<comment type="caution">
    <text evidence="2">The sequence shown here is derived from an EMBL/GenBank/DDBJ whole genome shotgun (WGS) entry which is preliminary data.</text>
</comment>
<evidence type="ECO:0000313" key="2">
    <source>
        <dbReference type="EMBL" id="MPC74180.1"/>
    </source>
</evidence>
<proteinExistence type="predicted"/>
<keyword evidence="3" id="KW-1185">Reference proteome</keyword>
<feature type="compositionally biased region" description="Basic and acidic residues" evidence="1">
    <location>
        <begin position="1"/>
        <end position="17"/>
    </location>
</feature>
<evidence type="ECO:0000313" key="3">
    <source>
        <dbReference type="Proteomes" id="UP000324222"/>
    </source>
</evidence>
<evidence type="ECO:0000256" key="1">
    <source>
        <dbReference type="SAM" id="MobiDB-lite"/>
    </source>
</evidence>
<name>A0A5B7HP23_PORTR</name>
<feature type="region of interest" description="Disordered" evidence="1">
    <location>
        <begin position="1"/>
        <end position="31"/>
    </location>
</feature>
<dbReference type="EMBL" id="VSRR010038403">
    <property type="protein sequence ID" value="MPC74180.1"/>
    <property type="molecule type" value="Genomic_DNA"/>
</dbReference>
<dbReference type="Proteomes" id="UP000324222">
    <property type="component" value="Unassembled WGS sequence"/>
</dbReference>
<dbReference type="AlphaFoldDB" id="A0A5B7HP23"/>
<sequence>MKESITDHIPKPPDGKSGKGVTKSTSRPSVEVLVGEPSLPAQESEHRCLKKRNVTQTGYGPLKISQATELSYNLFPEARVGGRPVLPVSHAAIAHQPAKVLKKKCNIPPRLGNDNHSAGVMASKTLVDASFSGGVETLPW</sequence>
<gene>
    <name evidence="2" type="ORF">E2C01_068530</name>
</gene>
<organism evidence="2 3">
    <name type="scientific">Portunus trituberculatus</name>
    <name type="common">Swimming crab</name>
    <name type="synonym">Neptunus trituberculatus</name>
    <dbReference type="NCBI Taxonomy" id="210409"/>
    <lineage>
        <taxon>Eukaryota</taxon>
        <taxon>Metazoa</taxon>
        <taxon>Ecdysozoa</taxon>
        <taxon>Arthropoda</taxon>
        <taxon>Crustacea</taxon>
        <taxon>Multicrustacea</taxon>
        <taxon>Malacostraca</taxon>
        <taxon>Eumalacostraca</taxon>
        <taxon>Eucarida</taxon>
        <taxon>Decapoda</taxon>
        <taxon>Pleocyemata</taxon>
        <taxon>Brachyura</taxon>
        <taxon>Eubrachyura</taxon>
        <taxon>Portunoidea</taxon>
        <taxon>Portunidae</taxon>
        <taxon>Portuninae</taxon>
        <taxon>Portunus</taxon>
    </lineage>
</organism>
<accession>A0A5B7HP23</accession>
<reference evidence="2 3" key="1">
    <citation type="submission" date="2019-05" db="EMBL/GenBank/DDBJ databases">
        <title>Another draft genome of Portunus trituberculatus and its Hox gene families provides insights of decapod evolution.</title>
        <authorList>
            <person name="Jeong J.-H."/>
            <person name="Song I."/>
            <person name="Kim S."/>
            <person name="Choi T."/>
            <person name="Kim D."/>
            <person name="Ryu S."/>
            <person name="Kim W."/>
        </authorList>
    </citation>
    <scope>NUCLEOTIDE SEQUENCE [LARGE SCALE GENOMIC DNA]</scope>
    <source>
        <tissue evidence="2">Muscle</tissue>
    </source>
</reference>
<protein>
    <submittedName>
        <fullName evidence="2">Uncharacterized protein</fullName>
    </submittedName>
</protein>